<protein>
    <submittedName>
        <fullName evidence="2">Uncharacterized protein</fullName>
    </submittedName>
</protein>
<feature type="region of interest" description="Disordered" evidence="1">
    <location>
        <begin position="102"/>
        <end position="140"/>
    </location>
</feature>
<dbReference type="EMBL" id="OC002837">
    <property type="protein sequence ID" value="CAD7262456.1"/>
    <property type="molecule type" value="Genomic_DNA"/>
</dbReference>
<reference evidence="2" key="1">
    <citation type="submission" date="2020-11" db="EMBL/GenBank/DDBJ databases">
        <authorList>
            <person name="Tran Van P."/>
        </authorList>
    </citation>
    <scope>NUCLEOTIDE SEQUENCE</scope>
</reference>
<feature type="region of interest" description="Disordered" evidence="1">
    <location>
        <begin position="42"/>
        <end position="66"/>
    </location>
</feature>
<accession>A0A7R9G149</accession>
<name>A0A7R9G149_TIMSH</name>
<feature type="compositionally biased region" description="Basic and acidic residues" evidence="1">
    <location>
        <begin position="102"/>
        <end position="114"/>
    </location>
</feature>
<organism evidence="2">
    <name type="scientific">Timema shepardi</name>
    <name type="common">Walking stick</name>
    <dbReference type="NCBI Taxonomy" id="629360"/>
    <lineage>
        <taxon>Eukaryota</taxon>
        <taxon>Metazoa</taxon>
        <taxon>Ecdysozoa</taxon>
        <taxon>Arthropoda</taxon>
        <taxon>Hexapoda</taxon>
        <taxon>Insecta</taxon>
        <taxon>Pterygota</taxon>
        <taxon>Neoptera</taxon>
        <taxon>Polyneoptera</taxon>
        <taxon>Phasmatodea</taxon>
        <taxon>Timematodea</taxon>
        <taxon>Timematoidea</taxon>
        <taxon>Timematidae</taxon>
        <taxon>Timema</taxon>
    </lineage>
</organism>
<sequence length="140" mass="15579">MYRFQSKPPTFTPPESRQWYSRVVSSMTSITGHTTVVLSRAMRSSKGSSHPGRHNRHTQPRNLSNCQILFPPPHPVDTELYQLGTNYSKGLGIGKVELEEVNPHSHGGRVENHLGKTTLSSPDRDSNLGLPVLSSRAQHD</sequence>
<dbReference type="AlphaFoldDB" id="A0A7R9G149"/>
<evidence type="ECO:0000256" key="1">
    <source>
        <dbReference type="SAM" id="MobiDB-lite"/>
    </source>
</evidence>
<evidence type="ECO:0000313" key="2">
    <source>
        <dbReference type="EMBL" id="CAD7262456.1"/>
    </source>
</evidence>
<proteinExistence type="predicted"/>
<gene>
    <name evidence="2" type="ORF">TSIB3V08_LOCUS6562</name>
</gene>